<comment type="subcellular location">
    <subcellularLocation>
        <location evidence="1">Cell projection</location>
        <location evidence="1">Cilium</location>
    </subcellularLocation>
    <subcellularLocation>
        <location evidence="2">Cytoplasm</location>
        <location evidence="2">Cytoskeleton</location>
    </subcellularLocation>
</comment>
<dbReference type="PANTHER" id="PTHR14885:SF1">
    <property type="entry name" value="CILIA- AND FLAGELLA-ASSOCIATED PROTEIN 43"/>
    <property type="match status" value="1"/>
</dbReference>
<evidence type="ECO:0000256" key="4">
    <source>
        <dbReference type="ARBA" id="ARBA00022574"/>
    </source>
</evidence>
<evidence type="ECO:0000256" key="6">
    <source>
        <dbReference type="ARBA" id="ARBA00023054"/>
    </source>
</evidence>
<evidence type="ECO:0000256" key="5">
    <source>
        <dbReference type="ARBA" id="ARBA00022737"/>
    </source>
</evidence>
<dbReference type="GO" id="GO:0007288">
    <property type="term" value="P:sperm axoneme assembly"/>
    <property type="evidence" value="ECO:0007669"/>
    <property type="project" value="TreeGrafter"/>
</dbReference>
<protein>
    <submittedName>
        <fullName evidence="9">Cilia-and flagella-associated protein 43</fullName>
    </submittedName>
</protein>
<keyword evidence="7" id="KW-0206">Cytoskeleton</keyword>
<keyword evidence="3" id="KW-0963">Cytoplasm</keyword>
<reference evidence="9 10" key="1">
    <citation type="submission" date="2019-03" db="EMBL/GenBank/DDBJ databases">
        <title>First draft genome of Liparis tanakae, snailfish: a comprehensive survey of snailfish specific genes.</title>
        <authorList>
            <person name="Kim W."/>
            <person name="Song I."/>
            <person name="Jeong J.-H."/>
            <person name="Kim D."/>
            <person name="Kim S."/>
            <person name="Ryu S."/>
            <person name="Song J.Y."/>
            <person name="Lee S.K."/>
        </authorList>
    </citation>
    <scope>NUCLEOTIDE SEQUENCE [LARGE SCALE GENOMIC DNA]</scope>
    <source>
        <tissue evidence="9">Muscle</tissue>
    </source>
</reference>
<keyword evidence="5" id="KW-0677">Repeat</keyword>
<dbReference type="EMBL" id="SRLO01000044">
    <property type="protein sequence ID" value="TNN81819.1"/>
    <property type="molecule type" value="Genomic_DNA"/>
</dbReference>
<dbReference type="AlphaFoldDB" id="A0A4Z2IUZ3"/>
<name>A0A4Z2IUZ3_9TELE</name>
<evidence type="ECO:0000256" key="3">
    <source>
        <dbReference type="ARBA" id="ARBA00022490"/>
    </source>
</evidence>
<evidence type="ECO:0000256" key="8">
    <source>
        <dbReference type="ARBA" id="ARBA00023273"/>
    </source>
</evidence>
<organism evidence="9 10">
    <name type="scientific">Liparis tanakae</name>
    <name type="common">Tanaka's snailfish</name>
    <dbReference type="NCBI Taxonomy" id="230148"/>
    <lineage>
        <taxon>Eukaryota</taxon>
        <taxon>Metazoa</taxon>
        <taxon>Chordata</taxon>
        <taxon>Craniata</taxon>
        <taxon>Vertebrata</taxon>
        <taxon>Euteleostomi</taxon>
        <taxon>Actinopterygii</taxon>
        <taxon>Neopterygii</taxon>
        <taxon>Teleostei</taxon>
        <taxon>Neoteleostei</taxon>
        <taxon>Acanthomorphata</taxon>
        <taxon>Eupercaria</taxon>
        <taxon>Perciformes</taxon>
        <taxon>Cottioidei</taxon>
        <taxon>Cottales</taxon>
        <taxon>Liparidae</taxon>
        <taxon>Liparis</taxon>
    </lineage>
</organism>
<keyword evidence="10" id="KW-1185">Reference proteome</keyword>
<proteinExistence type="predicted"/>
<dbReference type="OrthoDB" id="535167at2759"/>
<evidence type="ECO:0000313" key="9">
    <source>
        <dbReference type="EMBL" id="TNN81819.1"/>
    </source>
</evidence>
<keyword evidence="9" id="KW-0969">Cilium</keyword>
<keyword evidence="6" id="KW-0175">Coiled coil</keyword>
<accession>A0A4Z2IUZ3</accession>
<evidence type="ECO:0000256" key="2">
    <source>
        <dbReference type="ARBA" id="ARBA00004245"/>
    </source>
</evidence>
<dbReference type="GO" id="GO:0005930">
    <property type="term" value="C:axoneme"/>
    <property type="evidence" value="ECO:0007669"/>
    <property type="project" value="TreeGrafter"/>
</dbReference>
<sequence length="181" mass="20491">MSCSVDAYLLSCLRVQKMRTQTDNSSNQSKAQRLCGSLAPDALVKMLKAMEELDAPENTPEGASPQIWEKFCLVRRAKVESEHKVKVKDLTLAEMHAFLQKRRNEDSVTQQEIKNLSDGLKSLHKEKNLFLTDIMVQILLKQGQVEVSTTNLTADYTDSVLSDRIEVENLNTTIRSTKIQH</sequence>
<dbReference type="PANTHER" id="PTHR14885">
    <property type="entry name" value="CILIA- AND FLAGELLA-ASSOCIATED PROTEIN 43-RELATED"/>
    <property type="match status" value="1"/>
</dbReference>
<keyword evidence="4" id="KW-0853">WD repeat</keyword>
<dbReference type="Pfam" id="PF25828">
    <property type="entry name" value="CC_Cfap43"/>
    <property type="match status" value="1"/>
</dbReference>
<gene>
    <name evidence="9" type="primary">CFAP43_1</name>
    <name evidence="9" type="ORF">EYF80_007948</name>
</gene>
<evidence type="ECO:0000256" key="1">
    <source>
        <dbReference type="ARBA" id="ARBA00004138"/>
    </source>
</evidence>
<comment type="caution">
    <text evidence="9">The sequence shown here is derived from an EMBL/GenBank/DDBJ whole genome shotgun (WGS) entry which is preliminary data.</text>
</comment>
<keyword evidence="9" id="KW-0282">Flagellum</keyword>
<evidence type="ECO:0000256" key="7">
    <source>
        <dbReference type="ARBA" id="ARBA00023212"/>
    </source>
</evidence>
<evidence type="ECO:0000313" key="10">
    <source>
        <dbReference type="Proteomes" id="UP000314294"/>
    </source>
</evidence>
<dbReference type="Proteomes" id="UP000314294">
    <property type="component" value="Unassembled WGS sequence"/>
</dbReference>
<keyword evidence="8" id="KW-0966">Cell projection</keyword>